<evidence type="ECO:0000313" key="2">
    <source>
        <dbReference type="EMBL" id="GAA2197941.1"/>
    </source>
</evidence>
<accession>A0ABN3BMI4</accession>
<dbReference type="PANTHER" id="PTHR48098">
    <property type="entry name" value="ENTEROCHELIN ESTERASE-RELATED"/>
    <property type="match status" value="1"/>
</dbReference>
<dbReference type="GO" id="GO:0016787">
    <property type="term" value="F:hydrolase activity"/>
    <property type="evidence" value="ECO:0007669"/>
    <property type="project" value="UniProtKB-KW"/>
</dbReference>
<feature type="transmembrane region" description="Helical" evidence="1">
    <location>
        <begin position="12"/>
        <end position="31"/>
    </location>
</feature>
<evidence type="ECO:0000313" key="3">
    <source>
        <dbReference type="Proteomes" id="UP001500432"/>
    </source>
</evidence>
<dbReference type="InterPro" id="IPR050583">
    <property type="entry name" value="Mycobacterial_A85_antigen"/>
</dbReference>
<sequence length="439" mass="46461">MDAILELRVVDGPLAVACWVLAVAGALYLLWAVLAPRPRWRGLAFLAGAAVLAPAITLLVHWILVDVASVFPEDLPSEVLLDVGIGVFGILLAVLCMVRLGRARRRWGRRIAAVGSALAVVLLAGQQINAYFGLNLTVGDLTGSSLSRIAPLEPALERGGATAVPLSGWRPPGDLPSTGELRKVQIPNPASGFAARDAYVYFPPAYSAAVRPELPVLVLMAGQPGGPADWLSGGQLRGRMDRFAREHDGVAPVVVVVDPIGNPSANTLCMDTKLGKAETYLVQDVAPWIKEHLSVSTDPARWAAGGFSFGATCSVQLLAKHPELFGSALGFAAEKEPALAKERSKTIDTAFDGDTAAFEAQLPAHFFAQGGHEGQFLFLAAGTRDPDFIAQAHVIADQARGGGTEVHEEIVQGEGHSWEMIAKAMPVGLEMLAGRWGFP</sequence>
<dbReference type="RefSeq" id="WP_344298452.1">
    <property type="nucleotide sequence ID" value="NZ_BAAAQW010000003.1"/>
</dbReference>
<comment type="caution">
    <text evidence="2">The sequence shown here is derived from an EMBL/GenBank/DDBJ whole genome shotgun (WGS) entry which is preliminary data.</text>
</comment>
<reference evidence="2 3" key="1">
    <citation type="journal article" date="2019" name="Int. J. Syst. Evol. Microbiol.">
        <title>The Global Catalogue of Microorganisms (GCM) 10K type strain sequencing project: providing services to taxonomists for standard genome sequencing and annotation.</title>
        <authorList>
            <consortium name="The Broad Institute Genomics Platform"/>
            <consortium name="The Broad Institute Genome Sequencing Center for Infectious Disease"/>
            <person name="Wu L."/>
            <person name="Ma J."/>
        </authorList>
    </citation>
    <scope>NUCLEOTIDE SEQUENCE [LARGE SCALE GENOMIC DNA]</scope>
    <source>
        <strain evidence="2 3">JCM 16034</strain>
    </source>
</reference>
<protein>
    <submittedName>
        <fullName evidence="2">Alpha/beta hydrolase-fold protein</fullName>
    </submittedName>
</protein>
<dbReference type="InterPro" id="IPR000801">
    <property type="entry name" value="Esterase-like"/>
</dbReference>
<dbReference type="Pfam" id="PF00756">
    <property type="entry name" value="Esterase"/>
    <property type="match status" value="1"/>
</dbReference>
<feature type="transmembrane region" description="Helical" evidence="1">
    <location>
        <begin position="43"/>
        <end position="64"/>
    </location>
</feature>
<proteinExistence type="predicted"/>
<dbReference type="PANTHER" id="PTHR48098:SF1">
    <property type="entry name" value="DIACYLGLYCEROL ACYLTRANSFERASE_MYCOLYLTRANSFERASE AG85A"/>
    <property type="match status" value="1"/>
</dbReference>
<keyword evidence="1" id="KW-0812">Transmembrane</keyword>
<keyword evidence="2" id="KW-0378">Hydrolase</keyword>
<keyword evidence="1" id="KW-0472">Membrane</keyword>
<feature type="transmembrane region" description="Helical" evidence="1">
    <location>
        <begin position="79"/>
        <end position="100"/>
    </location>
</feature>
<feature type="transmembrane region" description="Helical" evidence="1">
    <location>
        <begin position="112"/>
        <end position="134"/>
    </location>
</feature>
<dbReference type="EMBL" id="BAAAQW010000003">
    <property type="protein sequence ID" value="GAA2197941.1"/>
    <property type="molecule type" value="Genomic_DNA"/>
</dbReference>
<dbReference type="Proteomes" id="UP001500432">
    <property type="component" value="Unassembled WGS sequence"/>
</dbReference>
<dbReference type="InterPro" id="IPR029058">
    <property type="entry name" value="AB_hydrolase_fold"/>
</dbReference>
<keyword evidence="3" id="KW-1185">Reference proteome</keyword>
<dbReference type="Gene3D" id="3.40.50.1820">
    <property type="entry name" value="alpha/beta hydrolase"/>
    <property type="match status" value="1"/>
</dbReference>
<organism evidence="2 3">
    <name type="scientific">Sinomonas flava</name>
    <dbReference type="NCBI Taxonomy" id="496857"/>
    <lineage>
        <taxon>Bacteria</taxon>
        <taxon>Bacillati</taxon>
        <taxon>Actinomycetota</taxon>
        <taxon>Actinomycetes</taxon>
        <taxon>Micrococcales</taxon>
        <taxon>Micrococcaceae</taxon>
        <taxon>Sinomonas</taxon>
    </lineage>
</organism>
<name>A0ABN3BMI4_9MICC</name>
<keyword evidence="1" id="KW-1133">Transmembrane helix</keyword>
<dbReference type="SUPFAM" id="SSF53474">
    <property type="entry name" value="alpha/beta-Hydrolases"/>
    <property type="match status" value="1"/>
</dbReference>
<gene>
    <name evidence="2" type="ORF">GCM10009849_08730</name>
</gene>
<evidence type="ECO:0000256" key="1">
    <source>
        <dbReference type="SAM" id="Phobius"/>
    </source>
</evidence>